<keyword evidence="3" id="KW-1003">Cell membrane</keyword>
<gene>
    <name evidence="10" type="ORF">Pyn_18556</name>
</gene>
<dbReference type="GO" id="GO:0098552">
    <property type="term" value="C:side of membrane"/>
    <property type="evidence" value="ECO:0007669"/>
    <property type="project" value="UniProtKB-KW"/>
</dbReference>
<keyword evidence="7" id="KW-0325">Glycoprotein</keyword>
<dbReference type="GO" id="GO:0005886">
    <property type="term" value="C:plasma membrane"/>
    <property type="evidence" value="ECO:0007669"/>
    <property type="project" value="UniProtKB-SubCell"/>
</dbReference>
<dbReference type="PROSITE" id="PS51257">
    <property type="entry name" value="PROKAR_LIPOPROTEIN"/>
    <property type="match status" value="1"/>
</dbReference>
<evidence type="ECO:0000259" key="9">
    <source>
        <dbReference type="Pfam" id="PF25079"/>
    </source>
</evidence>
<keyword evidence="11" id="KW-1185">Reference proteome</keyword>
<evidence type="ECO:0000256" key="8">
    <source>
        <dbReference type="ARBA" id="ARBA00023288"/>
    </source>
</evidence>
<keyword evidence="5" id="KW-0732">Signal</keyword>
<evidence type="ECO:0000313" key="11">
    <source>
        <dbReference type="Proteomes" id="UP000250321"/>
    </source>
</evidence>
<dbReference type="Pfam" id="PF25079">
    <property type="entry name" value="COB_C"/>
    <property type="match status" value="1"/>
</dbReference>
<dbReference type="EMBL" id="PJQY01000748">
    <property type="protein sequence ID" value="PQQ08240.1"/>
    <property type="molecule type" value="Genomic_DNA"/>
</dbReference>
<feature type="domain" description="COBRA C-terminal" evidence="9">
    <location>
        <begin position="433"/>
        <end position="643"/>
    </location>
</feature>
<evidence type="ECO:0000256" key="2">
    <source>
        <dbReference type="ARBA" id="ARBA00005507"/>
    </source>
</evidence>
<comment type="subcellular location">
    <subcellularLocation>
        <location evidence="1">Cell membrane</location>
        <topology evidence="1">Lipid-anchor</topology>
        <topology evidence="1">GPI-anchor</topology>
    </subcellularLocation>
</comment>
<keyword evidence="4" id="KW-0336">GPI-anchor</keyword>
<evidence type="ECO:0000313" key="10">
    <source>
        <dbReference type="EMBL" id="PQQ08240.1"/>
    </source>
</evidence>
<sequence>MVTLGMKIPWTIQMSSFYAMLVVFLVLSCFGVEICYGQAGGGDGDGEVAAPPPEQEDCDGIFLSYQFTSREKELPHVKNVSAQAWAFKSEATILNAGSTELKAWKMYIGFQHREILVATEGALLLDGGDLPAALGTKGATFVGNPMTDLKTMIDTAGDYTQIQTKIKFKGTQFGLGTKATPMPKSISLVNDGFKCPNARIRGKNTMFVCCKKDPKFKAKKIEKTKFMPKQYGDLSITYDVLQTFANNYLAQVTIDNNHPLGRLDHWNITWEWMKGEFINNMRGAYTHKKDSTECLYGMAGKFYKDLDFSQVMNCEKRPVITDLPADRKDDPKVGKLPRCCRNGTILPGLMDKSQSQSIFQLQVFKLPPDDNRTALTPPQKWKINGALNPSYKCGPPIRIDPTQFPDPSGLQATSASVASWQVVCNITKPAVPRCCVSFSAYYSDSVVPCSTCACGCKTTETGKCSPRAPAMLLPAEALLVPFANRTEKAKAWAKIKHYDVPNKLPCPDNCGVSLNWHIDSDYSNGWTARLTLFNWGNDPFQDWYTAVKMNKAYQDYENVYSFNGTKMEKEVNSTIMFTGLKGLNYLIGIKNGSDPEKNPMVPGKLQSMISFKKKHFHNIDIKAGEGFPTKVLFNGEECAIPKRSLPLMMISNAKFYLQLQEDGFLCTEADKEICMSDATVILRPVHTRTRR</sequence>
<organism evidence="10 11">
    <name type="scientific">Prunus yedoensis var. nudiflora</name>
    <dbReference type="NCBI Taxonomy" id="2094558"/>
    <lineage>
        <taxon>Eukaryota</taxon>
        <taxon>Viridiplantae</taxon>
        <taxon>Streptophyta</taxon>
        <taxon>Embryophyta</taxon>
        <taxon>Tracheophyta</taxon>
        <taxon>Spermatophyta</taxon>
        <taxon>Magnoliopsida</taxon>
        <taxon>eudicotyledons</taxon>
        <taxon>Gunneridae</taxon>
        <taxon>Pentapetalae</taxon>
        <taxon>rosids</taxon>
        <taxon>fabids</taxon>
        <taxon>Rosales</taxon>
        <taxon>Rosaceae</taxon>
        <taxon>Amygdaloideae</taxon>
        <taxon>Amygdaleae</taxon>
        <taxon>Prunus</taxon>
    </lineage>
</organism>
<comment type="caution">
    <text evidence="10">The sequence shown here is derived from an EMBL/GenBank/DDBJ whole genome shotgun (WGS) entry which is preliminary data.</text>
</comment>
<dbReference type="PANTHER" id="PTHR31052">
    <property type="entry name" value="COBRA-LIKE PROTEIN 7"/>
    <property type="match status" value="1"/>
</dbReference>
<dbReference type="STRING" id="2094558.A0A314YPH6"/>
<dbReference type="InterPro" id="IPR056900">
    <property type="entry name" value="COB_C"/>
</dbReference>
<evidence type="ECO:0000256" key="3">
    <source>
        <dbReference type="ARBA" id="ARBA00022475"/>
    </source>
</evidence>
<dbReference type="OrthoDB" id="2014623at2759"/>
<comment type="similarity">
    <text evidence="2">Belongs to the COBRA family.</text>
</comment>
<dbReference type="Pfam" id="PF04833">
    <property type="entry name" value="COBRA"/>
    <property type="match status" value="1"/>
</dbReference>
<keyword evidence="8" id="KW-0449">Lipoprotein</keyword>
<reference evidence="10 11" key="1">
    <citation type="submission" date="2018-02" db="EMBL/GenBank/DDBJ databases">
        <title>Draft genome of wild Prunus yedoensis var. nudiflora.</title>
        <authorList>
            <person name="Baek S."/>
            <person name="Kim J.-H."/>
            <person name="Choi K."/>
            <person name="Kim G.-B."/>
            <person name="Cho A."/>
            <person name="Jang H."/>
            <person name="Shin C.-H."/>
            <person name="Yu H.-J."/>
            <person name="Mun J.-H."/>
        </authorList>
    </citation>
    <scope>NUCLEOTIDE SEQUENCE [LARGE SCALE GENOMIC DNA]</scope>
    <source>
        <strain evidence="11">cv. Jeju island</strain>
        <tissue evidence="10">Leaf</tissue>
    </source>
</reference>
<dbReference type="Proteomes" id="UP000250321">
    <property type="component" value="Unassembled WGS sequence"/>
</dbReference>
<dbReference type="AlphaFoldDB" id="A0A314YPH6"/>
<evidence type="ECO:0000256" key="4">
    <source>
        <dbReference type="ARBA" id="ARBA00022622"/>
    </source>
</evidence>
<dbReference type="PANTHER" id="PTHR31052:SF2">
    <property type="entry name" value="COBRA-LIKE PROTEIN 10"/>
    <property type="match status" value="1"/>
</dbReference>
<keyword evidence="6" id="KW-0472">Membrane</keyword>
<evidence type="ECO:0000256" key="7">
    <source>
        <dbReference type="ARBA" id="ARBA00023180"/>
    </source>
</evidence>
<name>A0A314YPH6_PRUYE</name>
<dbReference type="GO" id="GO:0010215">
    <property type="term" value="P:cellulose microfibril organization"/>
    <property type="evidence" value="ECO:0007669"/>
    <property type="project" value="InterPro"/>
</dbReference>
<evidence type="ECO:0000256" key="5">
    <source>
        <dbReference type="ARBA" id="ARBA00022729"/>
    </source>
</evidence>
<evidence type="ECO:0000256" key="6">
    <source>
        <dbReference type="ARBA" id="ARBA00023136"/>
    </source>
</evidence>
<evidence type="ECO:0000256" key="1">
    <source>
        <dbReference type="ARBA" id="ARBA00004609"/>
    </source>
</evidence>
<accession>A0A314YPH6</accession>
<protein>
    <submittedName>
        <fullName evidence="10">COBRA-like protein 10</fullName>
    </submittedName>
</protein>
<proteinExistence type="inferred from homology"/>
<dbReference type="InterPro" id="IPR006918">
    <property type="entry name" value="COBRA_pln"/>
</dbReference>